<comment type="caution">
    <text evidence="1">The sequence shown here is derived from an EMBL/GenBank/DDBJ whole genome shotgun (WGS) entry which is preliminary data.</text>
</comment>
<proteinExistence type="predicted"/>
<dbReference type="Proteomes" id="UP000093962">
    <property type="component" value="Unassembled WGS sequence"/>
</dbReference>
<dbReference type="EMBL" id="LZSF01000028">
    <property type="protein sequence ID" value="OBA91566.1"/>
    <property type="molecule type" value="Genomic_DNA"/>
</dbReference>
<evidence type="ECO:0000313" key="2">
    <source>
        <dbReference type="Proteomes" id="UP000093962"/>
    </source>
</evidence>
<dbReference type="RefSeq" id="WP_064857522.1">
    <property type="nucleotide sequence ID" value="NZ_LZSF01000028.1"/>
</dbReference>
<dbReference type="OrthoDB" id="4636484at2"/>
<sequence length="272" mass="29415">MAAAAKAGLLQRKSAGNTDADIEIARRISAALHAPPSIPAASYQFVWAVGVTSEGQILAANSYGIGYIPDGVKLPGQVTLVSADEAISPAERGRWVNFPFLAIQGWAQFHGKTLRAIIGTPEEVKPYKSSMHAEELAPDDIPADGTMQGRSRLQVISPEAAARLEEWSDVTLYEALPPRPVQDAPPDAKQTMKLWVETIKPLLRTTGTNGPVDHLIKLIAYADHMQSVELYKAYTAPHVAAQRAAMSDWIYWQHVSSICQDATNPVLGSVQA</sequence>
<accession>A0A1A0N2N1</accession>
<gene>
    <name evidence="1" type="ORF">A5642_10045</name>
</gene>
<reference evidence="1 2" key="1">
    <citation type="submission" date="2016-06" db="EMBL/GenBank/DDBJ databases">
        <authorList>
            <person name="Kjaerup R.B."/>
            <person name="Dalgaard T.S."/>
            <person name="Juul-Madsen H.R."/>
        </authorList>
    </citation>
    <scope>NUCLEOTIDE SEQUENCE [LARGE SCALE GENOMIC DNA]</scope>
    <source>
        <strain evidence="1 2">1199456.5</strain>
    </source>
</reference>
<dbReference type="AlphaFoldDB" id="A0A1A0N2N1"/>
<organism evidence="1 2">
    <name type="scientific">Mycolicibacterium mucogenicum</name>
    <name type="common">Mycobacterium mucogenicum</name>
    <dbReference type="NCBI Taxonomy" id="56689"/>
    <lineage>
        <taxon>Bacteria</taxon>
        <taxon>Bacillati</taxon>
        <taxon>Actinomycetota</taxon>
        <taxon>Actinomycetes</taxon>
        <taxon>Mycobacteriales</taxon>
        <taxon>Mycobacteriaceae</taxon>
        <taxon>Mycolicibacterium</taxon>
    </lineage>
</organism>
<name>A0A1A0N2N1_MYCMU</name>
<protein>
    <recommendedName>
        <fullName evidence="3">Secretion protein EccK</fullName>
    </recommendedName>
</protein>
<evidence type="ECO:0000313" key="1">
    <source>
        <dbReference type="EMBL" id="OBA91566.1"/>
    </source>
</evidence>
<evidence type="ECO:0008006" key="3">
    <source>
        <dbReference type="Google" id="ProtNLM"/>
    </source>
</evidence>